<feature type="compositionally biased region" description="Low complexity" evidence="2">
    <location>
        <begin position="793"/>
        <end position="812"/>
    </location>
</feature>
<feature type="region of interest" description="Disordered" evidence="2">
    <location>
        <begin position="78"/>
        <end position="133"/>
    </location>
</feature>
<feature type="coiled-coil region" evidence="1">
    <location>
        <begin position="509"/>
        <end position="536"/>
    </location>
</feature>
<evidence type="ECO:0000313" key="4">
    <source>
        <dbReference type="Proteomes" id="UP001519460"/>
    </source>
</evidence>
<feature type="compositionally biased region" description="Low complexity" evidence="2">
    <location>
        <begin position="758"/>
        <end position="779"/>
    </location>
</feature>
<accession>A0ABD0M788</accession>
<feature type="region of interest" description="Disordered" evidence="2">
    <location>
        <begin position="339"/>
        <end position="367"/>
    </location>
</feature>
<reference evidence="3 4" key="1">
    <citation type="journal article" date="2023" name="Sci. Data">
        <title>Genome assembly of the Korean intertidal mud-creeper Batillaria attramentaria.</title>
        <authorList>
            <person name="Patra A.K."/>
            <person name="Ho P.T."/>
            <person name="Jun S."/>
            <person name="Lee S.J."/>
            <person name="Kim Y."/>
            <person name="Won Y.J."/>
        </authorList>
    </citation>
    <scope>NUCLEOTIDE SEQUENCE [LARGE SCALE GENOMIC DNA]</scope>
    <source>
        <strain evidence="3">Wonlab-2016</strain>
    </source>
</reference>
<keyword evidence="1" id="KW-0175">Coiled coil</keyword>
<dbReference type="PANTHER" id="PTHR23159">
    <property type="entry name" value="CENTROSOMAL PROTEIN 2"/>
    <property type="match status" value="1"/>
</dbReference>
<evidence type="ECO:0000256" key="1">
    <source>
        <dbReference type="SAM" id="Coils"/>
    </source>
</evidence>
<feature type="region of interest" description="Disordered" evidence="2">
    <location>
        <begin position="752"/>
        <end position="877"/>
    </location>
</feature>
<feature type="compositionally biased region" description="Basic and acidic residues" evidence="2">
    <location>
        <begin position="109"/>
        <end position="133"/>
    </location>
</feature>
<sequence length="877" mass="95460">MASEETNCVDLERGEVETSECAVGFSLEENKELSDIKDQMENTVTVPIDDAGKRETDVREVQLLVDCTTDLSVSLSGENTATTDLSQDSTSVSTDHEAEKTDTNVGEAQHSRDNTTRADLSGEHTTAKDHDGWRPATYVSVREVQLSGDNTATADQSEPSQPPPSVFYCRDELPTQNEAVNVTGSGANGAPAQPADGQHLTDYLQHVISCLQSASESQSGVQKDHMMISRGELTLLVHQTLATQTMWNYMQQLVQENKTLKQKNQVLMGLVMQAKQPCNGAGKEARKIPTQGQLTEGQVFRFDKCPLLPASSPPSLCLGHEDGGADNSIVEMDGDSLSLQLPSQIGSDGDPPSSSPSGVGGKGASGNVPNIVDTAHGLVGASRMPNIPTADVFEGAQYYSCGLQPQDGAAMASVAVSKEQYDLAVEELEKTKRYIKKLLKDGGISPDTTDELVHLRSKVLELQSENMNLARELESRPSHDTYLQESRMKTAPEQQALLQQKLQKQEGFLKKKDELVAILSEEVNKLRTEIKELKSGAQSQPPSTVGLTALPPIPTVASSSCQTSISACLVPAMTQTEGPLEVMHIKALQKKLEQVTSEKADLERETARIKQQLIQARDNEYGHGLALEKSRAKSFDLEQQLRQANEHRSELGAEITGLNNEIDELRRKAKESDHKRRALENMIEDERKRYSRDEQELLKRIDHVTKEKREASQSRDTLAKLLLAADAAWRGGVLYGTPYAVPNDYATHLSSLQRQNTSPHSAHAMSARSSAPRSTPHSSQAQFQGLIDPSCERPLPGTGRSGGSSRFGDSPSQRQPSGSHYSSFPFGQPSPHAYSHNPHQVSPQLQPSRNVHQRSGGGSTSSSASSSSGRVPKQHPH</sequence>
<feature type="compositionally biased region" description="Polar residues" evidence="2">
    <location>
        <begin position="78"/>
        <end position="93"/>
    </location>
</feature>
<dbReference type="AlphaFoldDB" id="A0ABD0M788"/>
<evidence type="ECO:0000256" key="2">
    <source>
        <dbReference type="SAM" id="MobiDB-lite"/>
    </source>
</evidence>
<dbReference type="EMBL" id="JACVVK020000004">
    <property type="protein sequence ID" value="KAK7507382.1"/>
    <property type="molecule type" value="Genomic_DNA"/>
</dbReference>
<evidence type="ECO:0000313" key="3">
    <source>
        <dbReference type="EMBL" id="KAK7507382.1"/>
    </source>
</evidence>
<gene>
    <name evidence="3" type="ORF">BaRGS_00001317</name>
</gene>
<protein>
    <submittedName>
        <fullName evidence="3">Uncharacterized protein</fullName>
    </submittedName>
</protein>
<feature type="compositionally biased region" description="Low complexity" evidence="2">
    <location>
        <begin position="342"/>
        <end position="357"/>
    </location>
</feature>
<feature type="compositionally biased region" description="Polar residues" evidence="2">
    <location>
        <begin position="813"/>
        <end position="822"/>
    </location>
</feature>
<dbReference type="PANTHER" id="PTHR23159:SF31">
    <property type="entry name" value="CENTROSOME-ASSOCIATED PROTEIN CEP250 ISOFORM X1"/>
    <property type="match status" value="1"/>
</dbReference>
<feature type="compositionally biased region" description="Polar residues" evidence="2">
    <location>
        <begin position="837"/>
        <end position="850"/>
    </location>
</feature>
<name>A0ABD0M788_9CAEN</name>
<comment type="caution">
    <text evidence="3">The sequence shown here is derived from an EMBL/GenBank/DDBJ whole genome shotgun (WGS) entry which is preliminary data.</text>
</comment>
<dbReference type="Proteomes" id="UP001519460">
    <property type="component" value="Unassembled WGS sequence"/>
</dbReference>
<feature type="compositionally biased region" description="Low complexity" evidence="2">
    <location>
        <begin position="860"/>
        <end position="869"/>
    </location>
</feature>
<keyword evidence="4" id="KW-1185">Reference proteome</keyword>
<proteinExistence type="predicted"/>
<organism evidence="3 4">
    <name type="scientific">Batillaria attramentaria</name>
    <dbReference type="NCBI Taxonomy" id="370345"/>
    <lineage>
        <taxon>Eukaryota</taxon>
        <taxon>Metazoa</taxon>
        <taxon>Spiralia</taxon>
        <taxon>Lophotrochozoa</taxon>
        <taxon>Mollusca</taxon>
        <taxon>Gastropoda</taxon>
        <taxon>Caenogastropoda</taxon>
        <taxon>Sorbeoconcha</taxon>
        <taxon>Cerithioidea</taxon>
        <taxon>Batillariidae</taxon>
        <taxon>Batillaria</taxon>
    </lineage>
</organism>
<feature type="coiled-coil region" evidence="1">
    <location>
        <begin position="585"/>
        <end position="696"/>
    </location>
</feature>